<evidence type="ECO:0000259" key="1">
    <source>
        <dbReference type="Pfam" id="PF13480"/>
    </source>
</evidence>
<gene>
    <name evidence="2" type="ORF">BSYN_02190</name>
</gene>
<sequence length="343" mass="39811">MTHSKLFQYILDKVEKQHPIVSKPKSVDRSGMFEINRYTHEFADEWNGFVKRSKNGTFLIDRSYMDYHSERYHDYSLMVYRKGRLYAILPANRFDGVLYSHQGLTCGGLIMSSDVTTADVIVIFDLINEYLKKDGVSRVIYKPMPPIYHLIPAQEDLYALFRIDAKIIERNISSTIYQNRKVRFYKMRKVAVRKANENHLVIRESDDYDSFWKILCDNLKTNHKVSPIHSLSEISLLHSRFPDNIKLYLAYKGDEILGGVLIYITTQVVHAQYCSATPEGKALGALDLLFDYLINNKYIGFPIFDFGKSTTQMGMCLNEGLIFQKEGFGARATVYDVYEYEIK</sequence>
<accession>A0ABN6Z1J5</accession>
<protein>
    <recommendedName>
        <fullName evidence="1">BioF2-like acetyltransferase domain-containing protein</fullName>
    </recommendedName>
</protein>
<dbReference type="EMBL" id="AP028055">
    <property type="protein sequence ID" value="BEG97954.1"/>
    <property type="molecule type" value="Genomic_DNA"/>
</dbReference>
<dbReference type="InterPro" id="IPR016181">
    <property type="entry name" value="Acyl_CoA_acyltransferase"/>
</dbReference>
<name>A0ABN6Z1J5_9BACE</name>
<feature type="domain" description="BioF2-like acetyltransferase" evidence="1">
    <location>
        <begin position="196"/>
        <end position="309"/>
    </location>
</feature>
<proteinExistence type="predicted"/>
<dbReference type="Proteomes" id="UP001496674">
    <property type="component" value="Chromosome"/>
</dbReference>
<keyword evidence="3" id="KW-1185">Reference proteome</keyword>
<reference evidence="2 3" key="1">
    <citation type="submission" date="2023-04" db="EMBL/GenBank/DDBJ databases">
        <title>Draft genome sequence of acteroides sedimenti strain YN3PY1.</title>
        <authorList>
            <person name="Yoshida N."/>
        </authorList>
    </citation>
    <scope>NUCLEOTIDE SEQUENCE [LARGE SCALE GENOMIC DNA]</scope>
    <source>
        <strain evidence="2 3">YN3PY1</strain>
    </source>
</reference>
<dbReference type="Pfam" id="PF13480">
    <property type="entry name" value="Acetyltransf_6"/>
    <property type="match status" value="1"/>
</dbReference>
<dbReference type="InterPro" id="IPR038740">
    <property type="entry name" value="BioF2-like_GNAT_dom"/>
</dbReference>
<dbReference type="RefSeq" id="WP_353332470.1">
    <property type="nucleotide sequence ID" value="NZ_AP028055.1"/>
</dbReference>
<dbReference type="SUPFAM" id="SSF55729">
    <property type="entry name" value="Acyl-CoA N-acyltransferases (Nat)"/>
    <property type="match status" value="1"/>
</dbReference>
<evidence type="ECO:0000313" key="2">
    <source>
        <dbReference type="EMBL" id="BEG97954.1"/>
    </source>
</evidence>
<organism evidence="2 3">
    <name type="scientific">Bacteroides sedimenti</name>
    <dbReference type="NCBI Taxonomy" id="2136147"/>
    <lineage>
        <taxon>Bacteria</taxon>
        <taxon>Pseudomonadati</taxon>
        <taxon>Bacteroidota</taxon>
        <taxon>Bacteroidia</taxon>
        <taxon>Bacteroidales</taxon>
        <taxon>Bacteroidaceae</taxon>
        <taxon>Bacteroides</taxon>
    </lineage>
</organism>
<dbReference type="Gene3D" id="3.40.630.30">
    <property type="match status" value="1"/>
</dbReference>
<evidence type="ECO:0000313" key="3">
    <source>
        <dbReference type="Proteomes" id="UP001496674"/>
    </source>
</evidence>